<evidence type="ECO:0000256" key="1">
    <source>
        <dbReference type="SAM" id="SignalP"/>
    </source>
</evidence>
<keyword evidence="3" id="KW-1185">Reference proteome</keyword>
<dbReference type="EMBL" id="BTSY01000002">
    <property type="protein sequence ID" value="GMT15705.1"/>
    <property type="molecule type" value="Genomic_DNA"/>
</dbReference>
<accession>A0AAV5VCQ8</accession>
<reference evidence="2" key="1">
    <citation type="submission" date="2023-10" db="EMBL/GenBank/DDBJ databases">
        <title>Genome assembly of Pristionchus species.</title>
        <authorList>
            <person name="Yoshida K."/>
            <person name="Sommer R.J."/>
        </authorList>
    </citation>
    <scope>NUCLEOTIDE SEQUENCE</scope>
    <source>
        <strain evidence="2">RS5133</strain>
    </source>
</reference>
<dbReference type="Proteomes" id="UP001432322">
    <property type="component" value="Unassembled WGS sequence"/>
</dbReference>
<evidence type="ECO:0000313" key="2">
    <source>
        <dbReference type="EMBL" id="GMT15705.1"/>
    </source>
</evidence>
<feature type="chain" id="PRO_5043797975" description="Sodefrin-like factor" evidence="1">
    <location>
        <begin position="25"/>
        <end position="116"/>
    </location>
</feature>
<organism evidence="2 3">
    <name type="scientific">Pristionchus fissidentatus</name>
    <dbReference type="NCBI Taxonomy" id="1538716"/>
    <lineage>
        <taxon>Eukaryota</taxon>
        <taxon>Metazoa</taxon>
        <taxon>Ecdysozoa</taxon>
        <taxon>Nematoda</taxon>
        <taxon>Chromadorea</taxon>
        <taxon>Rhabditida</taxon>
        <taxon>Rhabditina</taxon>
        <taxon>Diplogasteromorpha</taxon>
        <taxon>Diplogasteroidea</taxon>
        <taxon>Neodiplogasteridae</taxon>
        <taxon>Pristionchus</taxon>
    </lineage>
</organism>
<feature type="non-terminal residue" evidence="2">
    <location>
        <position position="1"/>
    </location>
</feature>
<comment type="caution">
    <text evidence="2">The sequence shown here is derived from an EMBL/GenBank/DDBJ whole genome shotgun (WGS) entry which is preliminary data.</text>
</comment>
<proteinExistence type="predicted"/>
<name>A0AAV5VCQ8_9BILA</name>
<dbReference type="AlphaFoldDB" id="A0AAV5VCQ8"/>
<evidence type="ECO:0008006" key="4">
    <source>
        <dbReference type="Google" id="ProtNLM"/>
    </source>
</evidence>
<protein>
    <recommendedName>
        <fullName evidence="4">Sodefrin-like factor</fullName>
    </recommendedName>
</protein>
<gene>
    <name evidence="2" type="ORF">PFISCL1PPCAC_7002</name>
</gene>
<keyword evidence="1" id="KW-0732">Signal</keyword>
<sequence>ILWSDMKFLLVAIVVAALFVTAESKVTCTMCGAVGKNDLTTCSGNRTCTAAYCLYERTTLEGVTNIMRTCSPNGYAFFPDGSKTTTLNKCEKKTVGEWTYAFEVCNSGNDCGAHCD</sequence>
<feature type="signal peptide" evidence="1">
    <location>
        <begin position="1"/>
        <end position="24"/>
    </location>
</feature>
<evidence type="ECO:0000313" key="3">
    <source>
        <dbReference type="Proteomes" id="UP001432322"/>
    </source>
</evidence>